<dbReference type="PROSITE" id="PS01174">
    <property type="entry name" value="LIPASE_GDXG_SER"/>
    <property type="match status" value="1"/>
</dbReference>
<dbReference type="GO" id="GO:0016787">
    <property type="term" value="F:hydrolase activity"/>
    <property type="evidence" value="ECO:0007669"/>
    <property type="project" value="UniProtKB-KW"/>
</dbReference>
<evidence type="ECO:0000256" key="1">
    <source>
        <dbReference type="ARBA" id="ARBA00010515"/>
    </source>
</evidence>
<evidence type="ECO:0000259" key="4">
    <source>
        <dbReference type="Pfam" id="PF07859"/>
    </source>
</evidence>
<dbReference type="Proteomes" id="UP000516957">
    <property type="component" value="Unassembled WGS sequence"/>
</dbReference>
<dbReference type="InterPro" id="IPR013094">
    <property type="entry name" value="AB_hydrolase_3"/>
</dbReference>
<gene>
    <name evidence="5" type="ORF">BKA08_000516</name>
</gene>
<evidence type="ECO:0000256" key="2">
    <source>
        <dbReference type="ARBA" id="ARBA00022801"/>
    </source>
</evidence>
<evidence type="ECO:0000256" key="3">
    <source>
        <dbReference type="PROSITE-ProRule" id="PRU10038"/>
    </source>
</evidence>
<organism evidence="5 6">
    <name type="scientific">Nocardioides marinisabuli</name>
    <dbReference type="NCBI Taxonomy" id="419476"/>
    <lineage>
        <taxon>Bacteria</taxon>
        <taxon>Bacillati</taxon>
        <taxon>Actinomycetota</taxon>
        <taxon>Actinomycetes</taxon>
        <taxon>Propionibacteriales</taxon>
        <taxon>Nocardioidaceae</taxon>
        <taxon>Nocardioides</taxon>
    </lineage>
</organism>
<name>A0A7Y9EYE9_9ACTN</name>
<dbReference type="Gene3D" id="3.40.50.1820">
    <property type="entry name" value="alpha/beta hydrolase"/>
    <property type="match status" value="1"/>
</dbReference>
<evidence type="ECO:0000313" key="6">
    <source>
        <dbReference type="Proteomes" id="UP000516957"/>
    </source>
</evidence>
<dbReference type="EC" id="3.1.1.-" evidence="5"/>
<protein>
    <submittedName>
        <fullName evidence="5">Acetyl esterase</fullName>
        <ecNumber evidence="5">3.1.1.-</ecNumber>
    </submittedName>
</protein>
<dbReference type="Pfam" id="PF07859">
    <property type="entry name" value="Abhydrolase_3"/>
    <property type="match status" value="1"/>
</dbReference>
<dbReference type="EMBL" id="JACCBE010000001">
    <property type="protein sequence ID" value="NYD56278.1"/>
    <property type="molecule type" value="Genomic_DNA"/>
</dbReference>
<dbReference type="FunFam" id="3.40.50.1820:FF:000089">
    <property type="entry name" value="Alpha/beta hydrolase"/>
    <property type="match status" value="1"/>
</dbReference>
<dbReference type="InterPro" id="IPR033140">
    <property type="entry name" value="Lipase_GDXG_put_SER_AS"/>
</dbReference>
<proteinExistence type="inferred from homology"/>
<accession>A0A7Y9EYE9</accession>
<comment type="similarity">
    <text evidence="1">Belongs to the 'GDXG' lipolytic enzyme family.</text>
</comment>
<dbReference type="PANTHER" id="PTHR48081:SF8">
    <property type="entry name" value="ALPHA_BETA HYDROLASE FOLD-3 DOMAIN-CONTAINING PROTEIN-RELATED"/>
    <property type="match status" value="1"/>
</dbReference>
<dbReference type="PANTHER" id="PTHR48081">
    <property type="entry name" value="AB HYDROLASE SUPERFAMILY PROTEIN C4A8.06C"/>
    <property type="match status" value="1"/>
</dbReference>
<comment type="caution">
    <text evidence="5">The sequence shown here is derived from an EMBL/GenBank/DDBJ whole genome shotgun (WGS) entry which is preliminary data.</text>
</comment>
<feature type="domain" description="Alpha/beta hydrolase fold-3" evidence="4">
    <location>
        <begin position="83"/>
        <end position="287"/>
    </location>
</feature>
<dbReference type="RefSeq" id="WP_179614206.1">
    <property type="nucleotide sequence ID" value="NZ_CP059163.1"/>
</dbReference>
<sequence length="313" mass="33013">MPIDPQLATLLTFLEQAGTPPMHEGTADEARAGFRTLAVDLRDPSVLPEMASVEEVRLPGGAAARPGRVYRPVSDLDRLPTVAFFHGGGFVIGDLDTHDLTCRLIAARCEAVVVSVDYRLAPEHPFPAGLEDVLAASHWVHDHLADLGGSEAMGVAGDSAGGNLAAVTAQVLRDEGRALAGQLLIYPVTDSAGSYPSHSENAEGYFLDAATMAWFGAQYVGDATDLDPADPRLSPLHGKLDGLAPAVVVTAELDPLRDDGNAYARALEAAGVPVQHEVFPGLIHGFVDMGRHSEAADKAVEDTLALFRPLLHP</sequence>
<keyword evidence="2 5" id="KW-0378">Hydrolase</keyword>
<keyword evidence="6" id="KW-1185">Reference proteome</keyword>
<dbReference type="AlphaFoldDB" id="A0A7Y9EYE9"/>
<evidence type="ECO:0000313" key="5">
    <source>
        <dbReference type="EMBL" id="NYD56278.1"/>
    </source>
</evidence>
<dbReference type="InterPro" id="IPR050300">
    <property type="entry name" value="GDXG_lipolytic_enzyme"/>
</dbReference>
<reference evidence="5 6" key="1">
    <citation type="submission" date="2020-07" db="EMBL/GenBank/DDBJ databases">
        <title>Sequencing the genomes of 1000 actinobacteria strains.</title>
        <authorList>
            <person name="Klenk H.-P."/>
        </authorList>
    </citation>
    <scope>NUCLEOTIDE SEQUENCE [LARGE SCALE GENOMIC DNA]</scope>
    <source>
        <strain evidence="5 6">DSM 18965</strain>
    </source>
</reference>
<feature type="active site" evidence="3">
    <location>
        <position position="159"/>
    </location>
</feature>
<dbReference type="SUPFAM" id="SSF53474">
    <property type="entry name" value="alpha/beta-Hydrolases"/>
    <property type="match status" value="1"/>
</dbReference>
<dbReference type="InterPro" id="IPR029058">
    <property type="entry name" value="AB_hydrolase_fold"/>
</dbReference>